<evidence type="ECO:0000313" key="8">
    <source>
        <dbReference type="EMBL" id="AIF24976.1"/>
    </source>
</evidence>
<keyword evidence="2" id="KW-1003">Cell membrane</keyword>
<evidence type="ECO:0000256" key="4">
    <source>
        <dbReference type="ARBA" id="ARBA00022989"/>
    </source>
</evidence>
<dbReference type="GO" id="GO:0005886">
    <property type="term" value="C:plasma membrane"/>
    <property type="evidence" value="ECO:0007669"/>
    <property type="project" value="UniProtKB-SubCell"/>
</dbReference>
<comment type="subcellular location">
    <subcellularLocation>
        <location evidence="1">Cell membrane</location>
        <topology evidence="1">Multi-pass membrane protein</topology>
    </subcellularLocation>
</comment>
<keyword evidence="4 6" id="KW-1133">Transmembrane helix</keyword>
<feature type="domain" description="SSD" evidence="7">
    <location>
        <begin position="301"/>
        <end position="435"/>
    </location>
</feature>
<feature type="transmembrane region" description="Helical" evidence="6">
    <location>
        <begin position="466"/>
        <end position="484"/>
    </location>
</feature>
<feature type="transmembrane region" description="Helical" evidence="6">
    <location>
        <begin position="710"/>
        <end position="731"/>
    </location>
</feature>
<dbReference type="Gene3D" id="1.20.1640.10">
    <property type="entry name" value="Multidrug efflux transporter AcrB transmembrane domain"/>
    <property type="match status" value="2"/>
</dbReference>
<dbReference type="InterPro" id="IPR000731">
    <property type="entry name" value="SSD"/>
</dbReference>
<dbReference type="InterPro" id="IPR001036">
    <property type="entry name" value="Acrflvin-R"/>
</dbReference>
<feature type="transmembrane region" description="Helical" evidence="6">
    <location>
        <begin position="765"/>
        <end position="786"/>
    </location>
</feature>
<dbReference type="Pfam" id="PF03176">
    <property type="entry name" value="MMPL"/>
    <property type="match status" value="2"/>
</dbReference>
<feature type="transmembrane region" description="Helical" evidence="6">
    <location>
        <begin position="331"/>
        <end position="349"/>
    </location>
</feature>
<sequence>MVNSASSRESLVRAFERLALPIVVAGVLLTVVMANQLIYNFEGFTTDLGSFAPETEADAAEERISTVMDSSPHMIYIHVEPYIDSAEGGNECDETFCNVLEFGALQQLSDDLSRVEEFSVANGDFVIAHLNTADMMERTLEERDEQGRNLADFNDWGEFLGAVTDGDKCADAIGNDQAIASASFAASAMLHTDFDYEPVCEWLDTGEGDPTPRASSTMWAIEISGDISDDVRQNRASQIRALLDLDAKHPLGNNSALQYGVISDDLISHDINESTLDNLVWLLLIAVMVVVVLLAMAFRSFMMVAAPLLGLSAALVWTYGIVTFVGMRFSILEVAVAPVVLGLGIDYSIHLQRGYEEAKNQTESAAQAWVKSVSVLRLALSLAVITTVFAFLANSFPPPFGSELAPLRTFGFTLALGVVSAFVASTVFVGAVHVVVEKTGGEKRSRGLKMNRLADLATRFQRRNTARVLLVVALITMGSVIVAIRELDTSFELTDFLSEDGMDIMEVRNDMYDSYEAAAWKSVIILIEPLPGEDALNGERDLLKGLGFFDDRIAGIPEVVNPTNTDSQRPSYDGLHPILRDAVENDPLFGDSYHLGIFDGELGVADGFAEGDLVGAVSDLMSNDSTGDGLRGLSWAERIGMHVAMTEDGQSLLYLKMRVDVLARSSEEAQEVAEVFVKQAELLEEEGLVGGEVHVTGDVIVLNNVLSELVVSQVTSTVISLLVSMLVLVLLTRRLGQSLVVILPVGLAGAWVVGAMAVLGMNWNVLTIMITALTIGLGIDYSIHVWRRFEANRLSGMGTWQAMRDMYATTGTALLLSAGTTICGFLVLKLSPIPVIQDFGIVSSISVLFSLMMALFVLPGLLAAEVRSGNGYD</sequence>
<feature type="transmembrane region" description="Helical" evidence="6">
    <location>
        <begin position="412"/>
        <end position="436"/>
    </location>
</feature>
<evidence type="ECO:0000259" key="7">
    <source>
        <dbReference type="PROSITE" id="PS50156"/>
    </source>
</evidence>
<dbReference type="PANTHER" id="PTHR33406:SF13">
    <property type="entry name" value="MEMBRANE PROTEIN YDFJ"/>
    <property type="match status" value="1"/>
</dbReference>
<keyword evidence="3 6" id="KW-0812">Transmembrane</keyword>
<feature type="domain" description="SSD" evidence="7">
    <location>
        <begin position="753"/>
        <end position="864"/>
    </location>
</feature>
<dbReference type="SUPFAM" id="SSF82866">
    <property type="entry name" value="Multidrug efflux transporter AcrB transmembrane domain"/>
    <property type="match status" value="2"/>
</dbReference>
<dbReference type="PRINTS" id="PR00702">
    <property type="entry name" value="ACRIFLAVINRP"/>
</dbReference>
<protein>
    <submittedName>
        <fullName evidence="8">Patched family protein</fullName>
    </submittedName>
</protein>
<dbReference type="InterPro" id="IPR004869">
    <property type="entry name" value="MMPL_dom"/>
</dbReference>
<dbReference type="PANTHER" id="PTHR33406">
    <property type="entry name" value="MEMBRANE PROTEIN MJ1562-RELATED"/>
    <property type="match status" value="1"/>
</dbReference>
<dbReference type="AlphaFoldDB" id="A0A075I8J5"/>
<feature type="transmembrane region" description="Helical" evidence="6">
    <location>
        <begin position="279"/>
        <end position="298"/>
    </location>
</feature>
<feature type="transmembrane region" description="Helical" evidence="6">
    <location>
        <begin position="305"/>
        <end position="325"/>
    </location>
</feature>
<evidence type="ECO:0000256" key="1">
    <source>
        <dbReference type="ARBA" id="ARBA00004651"/>
    </source>
</evidence>
<feature type="transmembrane region" description="Helical" evidence="6">
    <location>
        <begin position="807"/>
        <end position="828"/>
    </location>
</feature>
<name>A0A075I8J5_9EURY</name>
<organism evidence="8">
    <name type="scientific">uncultured marine group II/III euryarchaeote SAT1000_42_F11</name>
    <dbReference type="NCBI Taxonomy" id="1456584"/>
    <lineage>
        <taxon>Archaea</taxon>
        <taxon>Methanobacteriati</taxon>
        <taxon>Methanobacteriota</taxon>
        <taxon>environmental samples</taxon>
    </lineage>
</organism>
<reference evidence="8" key="1">
    <citation type="journal article" date="2014" name="Genome Biol. Evol.">
        <title>Pangenome evidence for extensive interdomain horizontal transfer affecting lineage core and shell genes in uncultured planktonic thaumarchaeota and euryarchaeota.</title>
        <authorList>
            <person name="Deschamps P."/>
            <person name="Zivanovic Y."/>
            <person name="Moreira D."/>
            <person name="Rodriguez-Valera F."/>
            <person name="Lopez-Garcia P."/>
        </authorList>
    </citation>
    <scope>NUCLEOTIDE SEQUENCE</scope>
</reference>
<keyword evidence="5 6" id="KW-0472">Membrane</keyword>
<evidence type="ECO:0000256" key="5">
    <source>
        <dbReference type="ARBA" id="ARBA00023136"/>
    </source>
</evidence>
<dbReference type="GO" id="GO:0022857">
    <property type="term" value="F:transmembrane transporter activity"/>
    <property type="evidence" value="ECO:0007669"/>
    <property type="project" value="InterPro"/>
</dbReference>
<feature type="transmembrane region" description="Helical" evidence="6">
    <location>
        <begin position="369"/>
        <end position="392"/>
    </location>
</feature>
<dbReference type="InterPro" id="IPR050545">
    <property type="entry name" value="Mycobact_MmpL"/>
</dbReference>
<proteinExistence type="predicted"/>
<feature type="transmembrane region" description="Helical" evidence="6">
    <location>
        <begin position="738"/>
        <end position="759"/>
    </location>
</feature>
<feature type="transmembrane region" description="Helical" evidence="6">
    <location>
        <begin position="840"/>
        <end position="864"/>
    </location>
</feature>
<dbReference type="EMBL" id="KF901278">
    <property type="protein sequence ID" value="AIF24976.1"/>
    <property type="molecule type" value="Genomic_DNA"/>
</dbReference>
<evidence type="ECO:0000256" key="6">
    <source>
        <dbReference type="SAM" id="Phobius"/>
    </source>
</evidence>
<evidence type="ECO:0000256" key="2">
    <source>
        <dbReference type="ARBA" id="ARBA00022475"/>
    </source>
</evidence>
<accession>A0A075I8J5</accession>
<dbReference type="PROSITE" id="PS50156">
    <property type="entry name" value="SSD"/>
    <property type="match status" value="2"/>
</dbReference>
<evidence type="ECO:0000256" key="3">
    <source>
        <dbReference type="ARBA" id="ARBA00022692"/>
    </source>
</evidence>